<accession>A0A1M7L5S4</accession>
<dbReference type="AlphaFoldDB" id="A0A1M7L5S4"/>
<sequence length="33" mass="3864">MAFGVVMEMEESTAFRWQSQYFDARIIYGTAVE</sequence>
<gene>
    <name evidence="1" type="ORF">SAMN05444266_110143</name>
</gene>
<reference evidence="1 2" key="1">
    <citation type="submission" date="2016-11" db="EMBL/GenBank/DDBJ databases">
        <authorList>
            <person name="Jaros S."/>
            <person name="Januszkiewicz K."/>
            <person name="Wedrychowicz H."/>
        </authorList>
    </citation>
    <scope>NUCLEOTIDE SEQUENCE [LARGE SCALE GENOMIC DNA]</scope>
    <source>
        <strain evidence="1 2">DSM 27406</strain>
    </source>
</reference>
<name>A0A1M7L5S4_9BACT</name>
<dbReference type="EMBL" id="FRBL01000010">
    <property type="protein sequence ID" value="SHM73138.1"/>
    <property type="molecule type" value="Genomic_DNA"/>
</dbReference>
<proteinExistence type="predicted"/>
<dbReference type="STRING" id="1419482.SAMN05444266_110143"/>
<evidence type="ECO:0000313" key="1">
    <source>
        <dbReference type="EMBL" id="SHM73138.1"/>
    </source>
</evidence>
<evidence type="ECO:0000313" key="2">
    <source>
        <dbReference type="Proteomes" id="UP000184420"/>
    </source>
</evidence>
<dbReference type="Proteomes" id="UP000184420">
    <property type="component" value="Unassembled WGS sequence"/>
</dbReference>
<protein>
    <submittedName>
        <fullName evidence="1">Uncharacterized protein</fullName>
    </submittedName>
</protein>
<keyword evidence="2" id="KW-1185">Reference proteome</keyword>
<organism evidence="1 2">
    <name type="scientific">Chitinophaga jiangningensis</name>
    <dbReference type="NCBI Taxonomy" id="1419482"/>
    <lineage>
        <taxon>Bacteria</taxon>
        <taxon>Pseudomonadati</taxon>
        <taxon>Bacteroidota</taxon>
        <taxon>Chitinophagia</taxon>
        <taxon>Chitinophagales</taxon>
        <taxon>Chitinophagaceae</taxon>
        <taxon>Chitinophaga</taxon>
    </lineage>
</organism>